<dbReference type="AlphaFoldDB" id="A0A8T2Q7F1"/>
<dbReference type="GO" id="GO:0031966">
    <property type="term" value="C:mitochondrial membrane"/>
    <property type="evidence" value="ECO:0007669"/>
    <property type="project" value="TreeGrafter"/>
</dbReference>
<name>A0A8T2Q7F1_CERRI</name>
<dbReference type="OrthoDB" id="156886at2759"/>
<dbReference type="Proteomes" id="UP000825935">
    <property type="component" value="Chromosome 37"/>
</dbReference>
<gene>
    <name evidence="2" type="ORF">KP509_37G025900</name>
</gene>
<evidence type="ECO:0000256" key="1">
    <source>
        <dbReference type="SAM" id="Phobius"/>
    </source>
</evidence>
<proteinExistence type="predicted"/>
<feature type="transmembrane region" description="Helical" evidence="1">
    <location>
        <begin position="140"/>
        <end position="165"/>
    </location>
</feature>
<keyword evidence="3" id="KW-1185">Reference proteome</keyword>
<organism evidence="2 3">
    <name type="scientific">Ceratopteris richardii</name>
    <name type="common">Triangle waterfern</name>
    <dbReference type="NCBI Taxonomy" id="49495"/>
    <lineage>
        <taxon>Eukaryota</taxon>
        <taxon>Viridiplantae</taxon>
        <taxon>Streptophyta</taxon>
        <taxon>Embryophyta</taxon>
        <taxon>Tracheophyta</taxon>
        <taxon>Polypodiopsida</taxon>
        <taxon>Polypodiidae</taxon>
        <taxon>Polypodiales</taxon>
        <taxon>Pteridineae</taxon>
        <taxon>Pteridaceae</taxon>
        <taxon>Parkerioideae</taxon>
        <taxon>Ceratopteris</taxon>
    </lineage>
</organism>
<dbReference type="Pfam" id="PF06979">
    <property type="entry name" value="TMEM70"/>
    <property type="match status" value="1"/>
</dbReference>
<dbReference type="GO" id="GO:0033615">
    <property type="term" value="P:mitochondrial proton-transporting ATP synthase complex assembly"/>
    <property type="evidence" value="ECO:0007669"/>
    <property type="project" value="TreeGrafter"/>
</dbReference>
<evidence type="ECO:0000313" key="2">
    <source>
        <dbReference type="EMBL" id="KAH7279596.1"/>
    </source>
</evidence>
<dbReference type="PANTHER" id="PTHR13281:SF0">
    <property type="entry name" value="TRANSMEMBRANE PROTEIN 70, MITOCHONDRIAL"/>
    <property type="match status" value="1"/>
</dbReference>
<comment type="caution">
    <text evidence="2">The sequence shown here is derived from an EMBL/GenBank/DDBJ whole genome shotgun (WGS) entry which is preliminary data.</text>
</comment>
<accession>A0A8T2Q7F1</accession>
<dbReference type="InterPro" id="IPR045325">
    <property type="entry name" value="TMEM70/TMEM186/TMEM223"/>
</dbReference>
<keyword evidence="1" id="KW-1133">Transmembrane helix</keyword>
<protein>
    <submittedName>
        <fullName evidence="2">Uncharacterized protein</fullName>
    </submittedName>
</protein>
<dbReference type="InterPro" id="IPR009724">
    <property type="entry name" value="TMEM70"/>
</dbReference>
<dbReference type="EMBL" id="CM035442">
    <property type="protein sequence ID" value="KAH7279596.1"/>
    <property type="molecule type" value="Genomic_DNA"/>
</dbReference>
<sequence length="243" mass="27456">MTLILMLDNVALSTARRHSIRRFANVYSYGASSFLSRSQERLIHSTFKSLSLSVFWEREGQHSIRYDGHAKSQKHWASTAATAAPLSGAIPKSKYQQPVIYRGPRSDIVRKIKLLSLTSLFLSATTGPVLAYYTSPHLPMIFKAGVASAVILLSASITGILHWFAGPYVHKMIWMPGSKELNIEMITWLAKYEKQTVAVEDIRPPKTRRPFVSFAAKDKFYFVDAANIQNKDFLRLVTFSQKK</sequence>
<dbReference type="PANTHER" id="PTHR13281">
    <property type="entry name" value="TRANSMEMBRANE PROTEIN 70, MITOCHONDRIAL"/>
    <property type="match status" value="1"/>
</dbReference>
<feature type="transmembrane region" description="Helical" evidence="1">
    <location>
        <begin position="114"/>
        <end position="134"/>
    </location>
</feature>
<keyword evidence="1" id="KW-0812">Transmembrane</keyword>
<keyword evidence="1" id="KW-0472">Membrane</keyword>
<reference evidence="2" key="1">
    <citation type="submission" date="2021-08" db="EMBL/GenBank/DDBJ databases">
        <title>WGS assembly of Ceratopteris richardii.</title>
        <authorList>
            <person name="Marchant D.B."/>
            <person name="Chen G."/>
            <person name="Jenkins J."/>
            <person name="Shu S."/>
            <person name="Leebens-Mack J."/>
            <person name="Grimwood J."/>
            <person name="Schmutz J."/>
            <person name="Soltis P."/>
            <person name="Soltis D."/>
            <person name="Chen Z.-H."/>
        </authorList>
    </citation>
    <scope>NUCLEOTIDE SEQUENCE</scope>
    <source>
        <strain evidence="2">Whitten #5841</strain>
        <tissue evidence="2">Leaf</tissue>
    </source>
</reference>
<evidence type="ECO:0000313" key="3">
    <source>
        <dbReference type="Proteomes" id="UP000825935"/>
    </source>
</evidence>